<keyword evidence="2" id="KW-0521">NADP</keyword>
<dbReference type="PROSITE" id="PS00061">
    <property type="entry name" value="ADH_SHORT"/>
    <property type="match status" value="3"/>
</dbReference>
<dbReference type="PANTHER" id="PTHR42898">
    <property type="entry name" value="TROPINONE REDUCTASE"/>
    <property type="match status" value="1"/>
</dbReference>
<feature type="repeat" description="RCC1" evidence="4">
    <location>
        <begin position="1068"/>
        <end position="1147"/>
    </location>
</feature>
<evidence type="ECO:0000259" key="6">
    <source>
        <dbReference type="Pfam" id="PF25390"/>
    </source>
</evidence>
<keyword evidence="1" id="KW-0677">Repeat</keyword>
<name>A0A9J5X6M5_SOLCO</name>
<dbReference type="Pfam" id="PF00106">
    <property type="entry name" value="adh_short"/>
    <property type="match status" value="1"/>
</dbReference>
<dbReference type="InterPro" id="IPR020904">
    <property type="entry name" value="Sc_DH/Rdtase_CS"/>
</dbReference>
<feature type="compositionally biased region" description="Polar residues" evidence="5">
    <location>
        <begin position="984"/>
        <end position="998"/>
    </location>
</feature>
<dbReference type="PROSITE" id="PS00626">
    <property type="entry name" value="RCC1_2"/>
    <property type="match status" value="3"/>
</dbReference>
<feature type="region of interest" description="Disordered" evidence="5">
    <location>
        <begin position="980"/>
        <end position="1039"/>
    </location>
</feature>
<reference evidence="7 8" key="1">
    <citation type="submission" date="2020-09" db="EMBL/GenBank/DDBJ databases">
        <title>De no assembly of potato wild relative species, Solanum commersonii.</title>
        <authorList>
            <person name="Cho K."/>
        </authorList>
    </citation>
    <scope>NUCLEOTIDE SEQUENCE [LARGE SCALE GENOMIC DNA]</scope>
    <source>
        <strain evidence="7">LZ3.2</strain>
        <tissue evidence="7">Leaf</tissue>
    </source>
</reference>
<accession>A0A9J5X6M5</accession>
<evidence type="ECO:0000256" key="2">
    <source>
        <dbReference type="ARBA" id="ARBA00022857"/>
    </source>
</evidence>
<evidence type="ECO:0000313" key="8">
    <source>
        <dbReference type="Proteomes" id="UP000824120"/>
    </source>
</evidence>
<dbReference type="Gene3D" id="2.130.10.30">
    <property type="entry name" value="Regulator of chromosome condensation 1/beta-lactamase-inhibitor protein II"/>
    <property type="match status" value="3"/>
</dbReference>
<keyword evidence="8" id="KW-1185">Reference proteome</keyword>
<dbReference type="PRINTS" id="PR00081">
    <property type="entry name" value="GDHRDH"/>
</dbReference>
<dbReference type="EMBL" id="JACXVP010000009">
    <property type="protein sequence ID" value="KAG5583843.1"/>
    <property type="molecule type" value="Genomic_DNA"/>
</dbReference>
<dbReference type="InterPro" id="IPR045000">
    <property type="entry name" value="TR"/>
</dbReference>
<evidence type="ECO:0000313" key="7">
    <source>
        <dbReference type="EMBL" id="KAG5583843.1"/>
    </source>
</evidence>
<evidence type="ECO:0000256" key="1">
    <source>
        <dbReference type="ARBA" id="ARBA00022737"/>
    </source>
</evidence>
<dbReference type="FunFam" id="3.40.50.720:FF:000084">
    <property type="entry name" value="Short-chain dehydrogenase reductase"/>
    <property type="match status" value="2"/>
</dbReference>
<organism evidence="7 8">
    <name type="scientific">Solanum commersonii</name>
    <name type="common">Commerson's wild potato</name>
    <name type="synonym">Commerson's nightshade</name>
    <dbReference type="NCBI Taxonomy" id="4109"/>
    <lineage>
        <taxon>Eukaryota</taxon>
        <taxon>Viridiplantae</taxon>
        <taxon>Streptophyta</taxon>
        <taxon>Embryophyta</taxon>
        <taxon>Tracheophyta</taxon>
        <taxon>Spermatophyta</taxon>
        <taxon>Magnoliopsida</taxon>
        <taxon>eudicotyledons</taxon>
        <taxon>Gunneridae</taxon>
        <taxon>Pentapetalae</taxon>
        <taxon>asterids</taxon>
        <taxon>lamiids</taxon>
        <taxon>Solanales</taxon>
        <taxon>Solanaceae</taxon>
        <taxon>Solanoideae</taxon>
        <taxon>Solaneae</taxon>
        <taxon>Solanum</taxon>
    </lineage>
</organism>
<dbReference type="Pfam" id="PF25390">
    <property type="entry name" value="WD40_RLD"/>
    <property type="match status" value="1"/>
</dbReference>
<dbReference type="GO" id="GO:0016616">
    <property type="term" value="F:oxidoreductase activity, acting on the CH-OH group of donors, NAD or NADP as acceptor"/>
    <property type="evidence" value="ECO:0007669"/>
    <property type="project" value="UniProtKB-ARBA"/>
</dbReference>
<feature type="repeat" description="RCC1" evidence="4">
    <location>
        <begin position="1200"/>
        <end position="1255"/>
    </location>
</feature>
<dbReference type="InterPro" id="IPR036291">
    <property type="entry name" value="NAD(P)-bd_dom_sf"/>
</dbReference>
<dbReference type="PROSITE" id="PS50012">
    <property type="entry name" value="RCC1_3"/>
    <property type="match status" value="4"/>
</dbReference>
<protein>
    <recommendedName>
        <fullName evidence="6">RCC1-like domain-containing protein</fullName>
    </recommendedName>
</protein>
<dbReference type="InterPro" id="IPR009091">
    <property type="entry name" value="RCC1/BLIP-II"/>
</dbReference>
<dbReference type="Pfam" id="PF13561">
    <property type="entry name" value="adh_short_C2"/>
    <property type="match status" value="2"/>
</dbReference>
<proteinExistence type="predicted"/>
<dbReference type="SUPFAM" id="SSF50985">
    <property type="entry name" value="RCC1/BLIP-II"/>
    <property type="match status" value="2"/>
</dbReference>
<feature type="repeat" description="RCC1" evidence="4">
    <location>
        <begin position="1148"/>
        <end position="1199"/>
    </location>
</feature>
<dbReference type="CDD" id="cd05329">
    <property type="entry name" value="TR_SDR_c"/>
    <property type="match status" value="1"/>
</dbReference>
<feature type="repeat" description="RCC1" evidence="4">
    <location>
        <begin position="1256"/>
        <end position="1294"/>
    </location>
</feature>
<gene>
    <name evidence="7" type="ORF">H5410_044277</name>
</gene>
<evidence type="ECO:0000256" key="4">
    <source>
        <dbReference type="PROSITE-ProRule" id="PRU00235"/>
    </source>
</evidence>
<dbReference type="SUPFAM" id="SSF51735">
    <property type="entry name" value="NAD(P)-binding Rossmann-fold domains"/>
    <property type="match status" value="4"/>
</dbReference>
<dbReference type="Gene3D" id="3.40.50.720">
    <property type="entry name" value="NAD(P)-binding Rossmann-like Domain"/>
    <property type="match status" value="4"/>
</dbReference>
<dbReference type="PANTHER" id="PTHR42898:SF72">
    <property type="entry name" value="TROPINONE REDUCTASE 1"/>
    <property type="match status" value="1"/>
</dbReference>
<sequence>MMGINFEASYHLSQLAHPFLKASKNGRIVFISSVAGFVSLPLCSIYSAAKGAMNHLTRSLACEWAMDNIRVNAVAPWVIKTSLIEAASQDPEVKKRINKLVSRTPIGGRPGEPKEVSAMVAFLCLPCASYITGQIMHAIVEELAGFGAIVYTCCRNQEQLYQCLEKWRGKGYKVEGCVCDLILRPQREMLMEKVINYFQGKLNILVKKKESNNSEDGRWTLQGKTALVTGGTKGIGHAIVEELAGFGAIVYTCCRNQEQLDQCLEKWRGKGYKVEGCVCDLTLRPQREMLMEKVFNYFQGKLNILINNVGIQIGKPATEYTEEVYSIIMKTNFEASYHISQIAHPILKASGSGSSVFISSVVGFVAFQASSIYSAAKGAINQLTRNLAYEWAKDNIRVNAVAPWIINTPLFEAMKQNPLIKELMEKNISRTPISRAGEPKEVSAMVAFLCFPAASYITGQLKQEPSSMAEKNESNNSEDGRWTLQGKTALVTGGTKGIGHAIVEELAGFGATVYTCCRNQEQLDQCLEKWRGKGYKVEGCVCDLTLRPQREMLMEKVINFFQGKLNILINNAGILIVKPATEFTEDDYSIIMKTNFEASHHISQIAHPILKASESGNIVFISSVAGLVALPINSIYAATKGAMNQLTRNLAYEWAKDNIRVNAVAPWIINTPLIEAAKKDPLTKEHMERSISRTPICRAGEPKEVSAMVAFLCFPAASYITGQVICVDGGLTINEMSENGGREEEEELKMEEEKKKKYEVLMWGYLPGVLSHKSPLTSPVEVQLPENGIDVQSWKDVCGGGCGFAMAISGSGKLITWGSADDQGQSYLTSGKHGVCGKSFLYGLSYIVYFELILLSSFMTKFIKETPEPFPLPTEDPIVKAAAGWAHCVSVTGNILSPSLSGLSATSSANSECYLAEPSIFFSYFYLKYYERQQRHGYVIYFCTEKNDVYTWGWKECVPSSKVVANFASGGSFEGDAIRKESVSTDQESPQSQGSKTIGGSVAHQDNKKPEETAKRRRTMTAKQELESPPPADESLSAPPCIVELDPGVKITSVAAGGRHTLSLSDVGQVWGWGYGGEGQLGLGSRIKIVASPHLIPCLDASSHGPDQSLGSPQGSITTGSQKCKALGSYIKSISCGGRHSAVITDTGVLLTFGWGLYGQCGLGNTNDVLRPTCVSSLLNTRIEAVAGGLWHSVCLCDHGRVYTFGGNQFGQLGLATGTDHTETSPRLVDAPILENKNAKVVSCGARHSAIMTDDSKIYSWGWNKYGQLGLGDTIDRNDPCEVPTDDCTPKNVA</sequence>
<comment type="caution">
    <text evidence="7">The sequence shown here is derived from an EMBL/GenBank/DDBJ whole genome shotgun (WGS) entry which is preliminary data.</text>
</comment>
<keyword evidence="3" id="KW-0560">Oxidoreductase</keyword>
<evidence type="ECO:0000256" key="5">
    <source>
        <dbReference type="SAM" id="MobiDB-lite"/>
    </source>
</evidence>
<dbReference type="InterPro" id="IPR058923">
    <property type="entry name" value="RCC1-like_dom"/>
</dbReference>
<feature type="domain" description="RCC1-like" evidence="6">
    <location>
        <begin position="1039"/>
        <end position="1284"/>
    </location>
</feature>
<feature type="compositionally biased region" description="Basic and acidic residues" evidence="5">
    <location>
        <begin position="1005"/>
        <end position="1014"/>
    </location>
</feature>
<dbReference type="InterPro" id="IPR000408">
    <property type="entry name" value="Reg_chr_condens"/>
</dbReference>
<evidence type="ECO:0000256" key="3">
    <source>
        <dbReference type="ARBA" id="ARBA00023002"/>
    </source>
</evidence>
<dbReference type="Proteomes" id="UP000824120">
    <property type="component" value="Chromosome 9"/>
</dbReference>
<feature type="non-terminal residue" evidence="7">
    <location>
        <position position="1"/>
    </location>
</feature>
<dbReference type="PRINTS" id="PR00080">
    <property type="entry name" value="SDRFAMILY"/>
</dbReference>
<dbReference type="InterPro" id="IPR002347">
    <property type="entry name" value="SDR_fam"/>
</dbReference>
<dbReference type="OrthoDB" id="5370059at2759"/>